<dbReference type="OrthoDB" id="16679at2759"/>
<evidence type="ECO:0000313" key="13">
    <source>
        <dbReference type="EMBL" id="KAJ7324781.1"/>
    </source>
</evidence>
<evidence type="ECO:0000256" key="4">
    <source>
        <dbReference type="ARBA" id="ARBA00022824"/>
    </source>
</evidence>
<gene>
    <name evidence="13" type="ORF">JRQ81_017801</name>
</gene>
<evidence type="ECO:0000256" key="3">
    <source>
        <dbReference type="ARBA" id="ARBA00022692"/>
    </source>
</evidence>
<evidence type="ECO:0000256" key="7">
    <source>
        <dbReference type="ARBA" id="ARBA00023230"/>
    </source>
</evidence>
<feature type="region of interest" description="Disordered" evidence="12">
    <location>
        <begin position="139"/>
        <end position="168"/>
    </location>
</feature>
<reference evidence="13" key="1">
    <citation type="journal article" date="2023" name="DNA Res.">
        <title>Chromosome-level genome assembly of Phrynocephalus forsythii using third-generation DNA sequencing and Hi-C analysis.</title>
        <authorList>
            <person name="Qi Y."/>
            <person name="Zhao W."/>
            <person name="Zhao Y."/>
            <person name="Niu C."/>
            <person name="Cao S."/>
            <person name="Zhang Y."/>
        </authorList>
    </citation>
    <scope>NUCLEOTIDE SEQUENCE</scope>
    <source>
        <tissue evidence="13">Muscle</tissue>
    </source>
</reference>
<dbReference type="PANTHER" id="PTHR15601:SF14">
    <property type="entry name" value="STRESS-ASSOCIATED ENDOPLASMIC RETICULUM PROTEIN 1"/>
    <property type="match status" value="1"/>
</dbReference>
<comment type="similarity">
    <text evidence="2">Belongs to the RAMP4 family.</text>
</comment>
<proteinExistence type="inferred from homology"/>
<keyword evidence="7" id="KW-0834">Unfolded protein response</keyword>
<comment type="caution">
    <text evidence="13">The sequence shown here is derived from an EMBL/GenBank/DDBJ whole genome shotgun (WGS) entry which is preliminary data.</text>
</comment>
<keyword evidence="5" id="KW-1133">Transmembrane helix</keyword>
<dbReference type="EMBL" id="JAPFRF010000008">
    <property type="protein sequence ID" value="KAJ7324781.1"/>
    <property type="molecule type" value="Genomic_DNA"/>
</dbReference>
<evidence type="ECO:0000256" key="9">
    <source>
        <dbReference type="ARBA" id="ARBA00038831"/>
    </source>
</evidence>
<keyword evidence="6" id="KW-0472">Membrane</keyword>
<evidence type="ECO:0000256" key="5">
    <source>
        <dbReference type="ARBA" id="ARBA00022989"/>
    </source>
</evidence>
<sequence>MRLPMWGTKLGGSGERGGCSRWTVSIETASTTPPTFAPSGGSEGRQAGPFGAPSFWEWVRTCSPPRATSWQRGERRRDLNLGGCPVRRAPGPFPSSAVPNNGALQNRGQKLLYCGVSFYCARGSSVNLRSSKRLVNAAQPFPRGQPLPPERGGTAVARKPPDNPVKNKLHPEATVAEEEEEEEAAAALAAKMVAKQRIRMANEKHSKNITQRGNVAKTSRNAPEEKASVGPWLLALFIFVVCGSGKLTESGKWFILKKIW</sequence>
<keyword evidence="4" id="KW-0256">Endoplasmic reticulum</keyword>
<dbReference type="GO" id="GO:0030968">
    <property type="term" value="P:endoplasmic reticulum unfolded protein response"/>
    <property type="evidence" value="ECO:0007669"/>
    <property type="project" value="TreeGrafter"/>
</dbReference>
<comment type="subunit">
    <text evidence="9">Interacts with SEC61B, SEC61A1 and the SEC61 complex. Interacts with CANX.</text>
</comment>
<keyword evidence="14" id="KW-1185">Reference proteome</keyword>
<accession>A0A9Q0XR16</accession>
<keyword evidence="3" id="KW-0812">Transmembrane</keyword>
<comment type="subcellular location">
    <subcellularLocation>
        <location evidence="1">Endoplasmic reticulum membrane</location>
        <topology evidence="1">Single-pass membrane protein</topology>
    </subcellularLocation>
</comment>
<evidence type="ECO:0000256" key="12">
    <source>
        <dbReference type="SAM" id="MobiDB-lite"/>
    </source>
</evidence>
<dbReference type="GO" id="GO:0005789">
    <property type="term" value="C:endoplasmic reticulum membrane"/>
    <property type="evidence" value="ECO:0007669"/>
    <property type="project" value="UniProtKB-SubCell"/>
</dbReference>
<dbReference type="AlphaFoldDB" id="A0A9Q0XR16"/>
<organism evidence="13 14">
    <name type="scientific">Phrynocephalus forsythii</name>
    <dbReference type="NCBI Taxonomy" id="171643"/>
    <lineage>
        <taxon>Eukaryota</taxon>
        <taxon>Metazoa</taxon>
        <taxon>Chordata</taxon>
        <taxon>Craniata</taxon>
        <taxon>Vertebrata</taxon>
        <taxon>Euteleostomi</taxon>
        <taxon>Lepidosauria</taxon>
        <taxon>Squamata</taxon>
        <taxon>Bifurcata</taxon>
        <taxon>Unidentata</taxon>
        <taxon>Episquamata</taxon>
        <taxon>Toxicofera</taxon>
        <taxon>Iguania</taxon>
        <taxon>Acrodonta</taxon>
        <taxon>Agamidae</taxon>
        <taxon>Agaminae</taxon>
        <taxon>Phrynocephalus</taxon>
    </lineage>
</organism>
<comment type="function">
    <text evidence="8">Interacts with target proteins during their translocation into the lumen of the endoplasmic reticulum. Protects unfolded target proteins against degradation during ER stress. May facilitate glycosylation of target proteins after termination of ER stress. May modulate the use of N-glycosylation sites on target proteins.</text>
</comment>
<protein>
    <recommendedName>
        <fullName evidence="10">Stress-associated endoplasmic reticulum protein 1</fullName>
    </recommendedName>
    <alternativeName>
        <fullName evidence="11">Ribosome-attached membrane protein 4</fullName>
    </alternativeName>
</protein>
<evidence type="ECO:0000256" key="11">
    <source>
        <dbReference type="ARBA" id="ARBA00041433"/>
    </source>
</evidence>
<evidence type="ECO:0000256" key="8">
    <source>
        <dbReference type="ARBA" id="ARBA00037157"/>
    </source>
</evidence>
<evidence type="ECO:0000256" key="6">
    <source>
        <dbReference type="ARBA" id="ARBA00023136"/>
    </source>
</evidence>
<evidence type="ECO:0000313" key="14">
    <source>
        <dbReference type="Proteomes" id="UP001142489"/>
    </source>
</evidence>
<evidence type="ECO:0000256" key="2">
    <source>
        <dbReference type="ARBA" id="ARBA00005500"/>
    </source>
</evidence>
<dbReference type="Proteomes" id="UP001142489">
    <property type="component" value="Unassembled WGS sequence"/>
</dbReference>
<dbReference type="InterPro" id="IPR010580">
    <property type="entry name" value="ER_stress-assoc"/>
</dbReference>
<dbReference type="PANTHER" id="PTHR15601">
    <property type="entry name" value="STRESS ASSOCIATED ENDOPLASMIC RETICULUM PROTEIN SERP1/RAMP4"/>
    <property type="match status" value="1"/>
</dbReference>
<dbReference type="Pfam" id="PF06624">
    <property type="entry name" value="RAMP4"/>
    <property type="match status" value="1"/>
</dbReference>
<name>A0A9Q0XR16_9SAUR</name>
<evidence type="ECO:0000256" key="1">
    <source>
        <dbReference type="ARBA" id="ARBA00004389"/>
    </source>
</evidence>
<evidence type="ECO:0000256" key="10">
    <source>
        <dbReference type="ARBA" id="ARBA00039323"/>
    </source>
</evidence>